<dbReference type="PANTHER" id="PTHR15653:SF0">
    <property type="entry name" value="CONNECTOR OF KINASE TO AP-1, ISOFORM E"/>
    <property type="match status" value="1"/>
</dbReference>
<dbReference type="PANTHER" id="PTHR15653">
    <property type="entry name" value="STRIATIN"/>
    <property type="match status" value="1"/>
</dbReference>
<evidence type="ECO:0000313" key="3">
    <source>
        <dbReference type="Proteomes" id="UP000266673"/>
    </source>
</evidence>
<dbReference type="InterPro" id="IPR036322">
    <property type="entry name" value="WD40_repeat_dom_sf"/>
</dbReference>
<feature type="repeat" description="WD" evidence="1">
    <location>
        <begin position="157"/>
        <end position="190"/>
    </location>
</feature>
<protein>
    <submittedName>
        <fullName evidence="2">Uncharacterized protein</fullName>
    </submittedName>
</protein>
<dbReference type="Proteomes" id="UP000266673">
    <property type="component" value="Unassembled WGS sequence"/>
</dbReference>
<dbReference type="Gene3D" id="2.130.10.10">
    <property type="entry name" value="YVTN repeat-like/Quinoprotein amine dehydrogenase"/>
    <property type="match status" value="1"/>
</dbReference>
<evidence type="ECO:0000313" key="2">
    <source>
        <dbReference type="EMBL" id="RIB00783.1"/>
    </source>
</evidence>
<sequence length="225" mass="25492">MTTISAMANALENEFQQVNKKQVAFSQQWDLAKFLETIELDEHKNRTGKKNIVSASNRTPGVDINTVGLLDGTSIYDIDLDSVEDKPWRKPDKNFQSLLEITTYLTKNLLAFVVENKEILAAKEKEKLGVLSDLVPDFSQYTLLIFHLPAGKYNFSMLVHLNSVITLDIDLSGMILVSEGHDSSIHLWDIVSTRQCIQEFVSHRRKSDECRISSIFTMNGKVDNI</sequence>
<proteinExistence type="predicted"/>
<name>A0A397U049_9GLOM</name>
<keyword evidence="3" id="KW-1185">Reference proteome</keyword>
<dbReference type="EMBL" id="QKWP01003630">
    <property type="protein sequence ID" value="RIB00783.1"/>
    <property type="molecule type" value="Genomic_DNA"/>
</dbReference>
<dbReference type="InterPro" id="IPR001680">
    <property type="entry name" value="WD40_rpt"/>
</dbReference>
<dbReference type="OrthoDB" id="1917198at2759"/>
<keyword evidence="1" id="KW-0853">WD repeat</keyword>
<dbReference type="PROSITE" id="PS50294">
    <property type="entry name" value="WD_REPEATS_REGION"/>
    <property type="match status" value="1"/>
</dbReference>
<gene>
    <name evidence="2" type="ORF">C2G38_2232983</name>
</gene>
<dbReference type="InterPro" id="IPR015943">
    <property type="entry name" value="WD40/YVTN_repeat-like_dom_sf"/>
</dbReference>
<dbReference type="AlphaFoldDB" id="A0A397U049"/>
<dbReference type="PROSITE" id="PS50082">
    <property type="entry name" value="WD_REPEATS_2"/>
    <property type="match status" value="1"/>
</dbReference>
<reference evidence="2 3" key="1">
    <citation type="submission" date="2018-06" db="EMBL/GenBank/DDBJ databases">
        <title>Comparative genomics reveals the genomic features of Rhizophagus irregularis, R. cerebriforme, R. diaphanum and Gigaspora rosea, and their symbiotic lifestyle signature.</title>
        <authorList>
            <person name="Morin E."/>
            <person name="San Clemente H."/>
            <person name="Chen E.C.H."/>
            <person name="De La Providencia I."/>
            <person name="Hainaut M."/>
            <person name="Kuo A."/>
            <person name="Kohler A."/>
            <person name="Murat C."/>
            <person name="Tang N."/>
            <person name="Roy S."/>
            <person name="Loubradou J."/>
            <person name="Henrissat B."/>
            <person name="Grigoriev I.V."/>
            <person name="Corradi N."/>
            <person name="Roux C."/>
            <person name="Martin F.M."/>
        </authorList>
    </citation>
    <scope>NUCLEOTIDE SEQUENCE [LARGE SCALE GENOMIC DNA]</scope>
    <source>
        <strain evidence="2 3">DAOM 194757</strain>
    </source>
</reference>
<dbReference type="InterPro" id="IPR051488">
    <property type="entry name" value="WD_repeat_striatin"/>
</dbReference>
<comment type="caution">
    <text evidence="2">The sequence shown here is derived from an EMBL/GenBank/DDBJ whole genome shotgun (WGS) entry which is preliminary data.</text>
</comment>
<accession>A0A397U049</accession>
<evidence type="ECO:0000256" key="1">
    <source>
        <dbReference type="PROSITE-ProRule" id="PRU00221"/>
    </source>
</evidence>
<dbReference type="SUPFAM" id="SSF50978">
    <property type="entry name" value="WD40 repeat-like"/>
    <property type="match status" value="1"/>
</dbReference>
<organism evidence="2 3">
    <name type="scientific">Gigaspora rosea</name>
    <dbReference type="NCBI Taxonomy" id="44941"/>
    <lineage>
        <taxon>Eukaryota</taxon>
        <taxon>Fungi</taxon>
        <taxon>Fungi incertae sedis</taxon>
        <taxon>Mucoromycota</taxon>
        <taxon>Glomeromycotina</taxon>
        <taxon>Glomeromycetes</taxon>
        <taxon>Diversisporales</taxon>
        <taxon>Gigasporaceae</taxon>
        <taxon>Gigaspora</taxon>
    </lineage>
</organism>
<dbReference type="STRING" id="44941.A0A397U049"/>